<evidence type="ECO:0000256" key="2">
    <source>
        <dbReference type="ARBA" id="ARBA00006206"/>
    </source>
</evidence>
<comment type="pathway">
    <text evidence="1 5">Carbohydrate metabolism; hexose metabolism.</text>
</comment>
<comment type="similarity">
    <text evidence="2 5">Belongs to the aldose epimerase family.</text>
</comment>
<dbReference type="Pfam" id="PF01263">
    <property type="entry name" value="Aldose_epim"/>
    <property type="match status" value="1"/>
</dbReference>
<keyword evidence="3 5" id="KW-0413">Isomerase</keyword>
<dbReference type="InterPro" id="IPR014718">
    <property type="entry name" value="GH-type_carb-bd"/>
</dbReference>
<evidence type="ECO:0000256" key="1">
    <source>
        <dbReference type="ARBA" id="ARBA00005028"/>
    </source>
</evidence>
<proteinExistence type="inferred from homology"/>
<dbReference type="GO" id="GO:0006006">
    <property type="term" value="P:glucose metabolic process"/>
    <property type="evidence" value="ECO:0007669"/>
    <property type="project" value="TreeGrafter"/>
</dbReference>
<evidence type="ECO:0000256" key="7">
    <source>
        <dbReference type="PIRSR" id="PIRSR005096-2"/>
    </source>
</evidence>
<dbReference type="GO" id="GO:0005737">
    <property type="term" value="C:cytoplasm"/>
    <property type="evidence" value="ECO:0007669"/>
    <property type="project" value="TreeGrafter"/>
</dbReference>
<dbReference type="NCBIfam" id="NF008277">
    <property type="entry name" value="PRK11055.1"/>
    <property type="match status" value="1"/>
</dbReference>
<keyword evidence="10" id="KW-1185">Reference proteome</keyword>
<feature type="active site" description="Proton acceptor" evidence="6">
    <location>
        <position position="321"/>
    </location>
</feature>
<dbReference type="Proteomes" id="UP000675781">
    <property type="component" value="Unassembled WGS sequence"/>
</dbReference>
<dbReference type="GO" id="GO:0030246">
    <property type="term" value="F:carbohydrate binding"/>
    <property type="evidence" value="ECO:0007669"/>
    <property type="project" value="InterPro"/>
</dbReference>
<dbReference type="InterPro" id="IPR008183">
    <property type="entry name" value="Aldose_1/G6P_1-epimerase"/>
</dbReference>
<dbReference type="SUPFAM" id="SSF74650">
    <property type="entry name" value="Galactose mutarotase-like"/>
    <property type="match status" value="1"/>
</dbReference>
<dbReference type="GO" id="GO:0004034">
    <property type="term" value="F:aldose 1-epimerase activity"/>
    <property type="evidence" value="ECO:0007669"/>
    <property type="project" value="UniProtKB-EC"/>
</dbReference>
<sequence>MPAHTRERFGALPDATPVERWTLTDETTGARAAVLGYGAVLQALHLPDRSGRTANVVLGFDNLPDYLERSPFFGCVVGRFANRIAGGVFELDGTEYRLAHNDGPRPNSLHGGTPGFGARMWEGVAEDVDGGAAVTLSRVSPDGEEGFPGTLEVSVRYTLAHGRLTLEYRAETSAPTVLNLTNHAHFNLAGDGAGSVLDHELSIVAQEYLPVDSVLIPLEAAAPVAGTPFDFRTPVAVGARIEDPHPQLRLADGYDHCYVLPGGRTAEPRPFATLRDPDSGRVLRLATTEPGVQVYSCNDFDGSLIGTSGKPYGPYAGIALETQHFPDAPNRPAYPSTVLRPGEVFTSTTVLAFGEDEG</sequence>
<dbReference type="InterPro" id="IPR015443">
    <property type="entry name" value="Aldose_1-epimerase"/>
</dbReference>
<dbReference type="CDD" id="cd09019">
    <property type="entry name" value="galactose_mutarotase_like"/>
    <property type="match status" value="1"/>
</dbReference>
<keyword evidence="4 5" id="KW-0119">Carbohydrate metabolism</keyword>
<comment type="caution">
    <text evidence="9">The sequence shown here is derived from an EMBL/GenBank/DDBJ whole genome shotgun (WGS) entry which is preliminary data.</text>
</comment>
<feature type="binding site" evidence="8">
    <location>
        <begin position="82"/>
        <end position="83"/>
    </location>
    <ligand>
        <name>beta-D-galactose</name>
        <dbReference type="ChEBI" id="CHEBI:27667"/>
    </ligand>
</feature>
<evidence type="ECO:0000313" key="9">
    <source>
        <dbReference type="EMBL" id="MBR7833846.1"/>
    </source>
</evidence>
<evidence type="ECO:0000256" key="4">
    <source>
        <dbReference type="ARBA" id="ARBA00023277"/>
    </source>
</evidence>
<dbReference type="PANTHER" id="PTHR10091:SF0">
    <property type="entry name" value="GALACTOSE MUTAROTASE"/>
    <property type="match status" value="1"/>
</dbReference>
<dbReference type="InterPro" id="IPR011013">
    <property type="entry name" value="Gal_mutarotase_sf_dom"/>
</dbReference>
<organism evidence="9 10">
    <name type="scientific">Actinospica durhamensis</name>
    <dbReference type="NCBI Taxonomy" id="1508375"/>
    <lineage>
        <taxon>Bacteria</taxon>
        <taxon>Bacillati</taxon>
        <taxon>Actinomycetota</taxon>
        <taxon>Actinomycetes</taxon>
        <taxon>Catenulisporales</taxon>
        <taxon>Actinospicaceae</taxon>
        <taxon>Actinospica</taxon>
    </lineage>
</organism>
<reference evidence="9" key="1">
    <citation type="submission" date="2021-04" db="EMBL/GenBank/DDBJ databases">
        <title>Genome based classification of Actinospica acidithermotolerans sp. nov., an actinobacterium isolated from an Indonesian hot spring.</title>
        <authorList>
            <person name="Kusuma A.B."/>
            <person name="Putra K.E."/>
            <person name="Nafisah S."/>
            <person name="Loh J."/>
            <person name="Nouioui I."/>
            <person name="Goodfellow M."/>
        </authorList>
    </citation>
    <scope>NUCLEOTIDE SEQUENCE</scope>
    <source>
        <strain evidence="9">CSCA 57</strain>
    </source>
</reference>
<dbReference type="EC" id="5.1.3.3" evidence="5"/>
<evidence type="ECO:0000256" key="5">
    <source>
        <dbReference type="PIRNR" id="PIRNR005096"/>
    </source>
</evidence>
<evidence type="ECO:0000256" key="8">
    <source>
        <dbReference type="PIRSR" id="PIRSR005096-3"/>
    </source>
</evidence>
<evidence type="ECO:0000256" key="6">
    <source>
        <dbReference type="PIRSR" id="PIRSR005096-1"/>
    </source>
</evidence>
<dbReference type="Gene3D" id="2.70.98.10">
    <property type="match status" value="1"/>
</dbReference>
<dbReference type="RefSeq" id="WP_212528366.1">
    <property type="nucleotide sequence ID" value="NZ_JAGSOG010000041.1"/>
</dbReference>
<dbReference type="InterPro" id="IPR047215">
    <property type="entry name" value="Galactose_mutarotase-like"/>
</dbReference>
<feature type="binding site" evidence="7">
    <location>
        <position position="255"/>
    </location>
    <ligand>
        <name>beta-D-galactose</name>
        <dbReference type="ChEBI" id="CHEBI:27667"/>
    </ligand>
</feature>
<comment type="catalytic activity">
    <reaction evidence="5">
        <text>alpha-D-glucose = beta-D-glucose</text>
        <dbReference type="Rhea" id="RHEA:10264"/>
        <dbReference type="ChEBI" id="CHEBI:15903"/>
        <dbReference type="ChEBI" id="CHEBI:17925"/>
        <dbReference type="EC" id="5.1.3.3"/>
    </reaction>
</comment>
<evidence type="ECO:0000313" key="10">
    <source>
        <dbReference type="Proteomes" id="UP000675781"/>
    </source>
</evidence>
<gene>
    <name evidence="9" type="ORF">KDL01_11250</name>
</gene>
<dbReference type="PANTHER" id="PTHR10091">
    <property type="entry name" value="ALDOSE-1-EPIMERASE"/>
    <property type="match status" value="1"/>
</dbReference>
<evidence type="ECO:0000256" key="3">
    <source>
        <dbReference type="ARBA" id="ARBA00023235"/>
    </source>
</evidence>
<name>A0A941IT12_9ACTN</name>
<protein>
    <recommendedName>
        <fullName evidence="5">Aldose 1-epimerase</fullName>
        <ecNumber evidence="5">5.1.3.3</ecNumber>
    </recommendedName>
</protein>
<dbReference type="AlphaFoldDB" id="A0A941IT12"/>
<dbReference type="GO" id="GO:0033499">
    <property type="term" value="P:galactose catabolic process via UDP-galactose, Leloir pathway"/>
    <property type="evidence" value="ECO:0007669"/>
    <property type="project" value="TreeGrafter"/>
</dbReference>
<accession>A0A941IT12</accession>
<dbReference type="EMBL" id="JAGSOG010000041">
    <property type="protein sequence ID" value="MBR7833846.1"/>
    <property type="molecule type" value="Genomic_DNA"/>
</dbReference>
<dbReference type="PIRSF" id="PIRSF005096">
    <property type="entry name" value="GALM"/>
    <property type="match status" value="1"/>
</dbReference>
<feature type="active site" description="Proton donor" evidence="6">
    <location>
        <position position="183"/>
    </location>
</feature>